<dbReference type="EMBL" id="JAQQBS010000001">
    <property type="protein sequence ID" value="KAK0177138.1"/>
    <property type="molecule type" value="Genomic_DNA"/>
</dbReference>
<proteinExistence type="predicted"/>
<reference evidence="1" key="2">
    <citation type="submission" date="2023-03" db="EMBL/GenBank/DDBJ databases">
        <authorList>
            <person name="Inwood S.N."/>
            <person name="Skelly J.G."/>
            <person name="Guhlin J."/>
            <person name="Harrop T.W.R."/>
            <person name="Goldson S.G."/>
            <person name="Dearden P.K."/>
        </authorList>
    </citation>
    <scope>NUCLEOTIDE SEQUENCE</scope>
    <source>
        <strain evidence="1">Irish</strain>
        <tissue evidence="1">Whole body</tissue>
    </source>
</reference>
<name>A0AA39FWQ7_9HYME</name>
<protein>
    <submittedName>
        <fullName evidence="1">Uncharacterized protein</fullName>
    </submittedName>
</protein>
<reference evidence="1" key="1">
    <citation type="journal article" date="2023" name="bioRxiv">
        <title>Scaffold-level genome assemblies of two parasitoid biocontrol wasps reveal the parthenogenesis mechanism and an associated novel virus.</title>
        <authorList>
            <person name="Inwood S."/>
            <person name="Skelly J."/>
            <person name="Guhlin J."/>
            <person name="Harrop T."/>
            <person name="Goldson S."/>
            <person name="Dearden P."/>
        </authorList>
    </citation>
    <scope>NUCLEOTIDE SEQUENCE</scope>
    <source>
        <strain evidence="1">Irish</strain>
        <tissue evidence="1">Whole body</tissue>
    </source>
</reference>
<gene>
    <name evidence="1" type="ORF">PV328_001217</name>
</gene>
<keyword evidence="2" id="KW-1185">Reference proteome</keyword>
<comment type="caution">
    <text evidence="1">The sequence shown here is derived from an EMBL/GenBank/DDBJ whole genome shotgun (WGS) entry which is preliminary data.</text>
</comment>
<evidence type="ECO:0000313" key="2">
    <source>
        <dbReference type="Proteomes" id="UP001168990"/>
    </source>
</evidence>
<dbReference type="AlphaFoldDB" id="A0AA39FWQ7"/>
<evidence type="ECO:0000313" key="1">
    <source>
        <dbReference type="EMBL" id="KAK0177138.1"/>
    </source>
</evidence>
<organism evidence="1 2">
    <name type="scientific">Microctonus aethiopoides</name>
    <dbReference type="NCBI Taxonomy" id="144406"/>
    <lineage>
        <taxon>Eukaryota</taxon>
        <taxon>Metazoa</taxon>
        <taxon>Ecdysozoa</taxon>
        <taxon>Arthropoda</taxon>
        <taxon>Hexapoda</taxon>
        <taxon>Insecta</taxon>
        <taxon>Pterygota</taxon>
        <taxon>Neoptera</taxon>
        <taxon>Endopterygota</taxon>
        <taxon>Hymenoptera</taxon>
        <taxon>Apocrita</taxon>
        <taxon>Ichneumonoidea</taxon>
        <taxon>Braconidae</taxon>
        <taxon>Euphorinae</taxon>
        <taxon>Microctonus</taxon>
    </lineage>
</organism>
<accession>A0AA39FWQ7</accession>
<dbReference type="Proteomes" id="UP001168990">
    <property type="component" value="Unassembled WGS sequence"/>
</dbReference>
<sequence>MNHTYNVVLSKLPKARFHGTSKSLHPRVEAAVCQSNEGTFYIIKINENLRLSPGKYTEKFRESKDKLHSEYYDSSGGLDNISESIDESELDLMEEVDLEKLIIVVTDLETNGFITQKAEISQCKTQGCDI</sequence>